<name>A0AAD4H6I2_9FUNG</name>
<feature type="non-terminal residue" evidence="1">
    <location>
        <position position="53"/>
    </location>
</feature>
<evidence type="ECO:0000313" key="1">
    <source>
        <dbReference type="EMBL" id="KAG0274626.1"/>
    </source>
</evidence>
<dbReference type="EMBL" id="JAAAIL010000579">
    <property type="protein sequence ID" value="KAG0274626.1"/>
    <property type="molecule type" value="Genomic_DNA"/>
</dbReference>
<comment type="caution">
    <text evidence="1">The sequence shown here is derived from an EMBL/GenBank/DDBJ whole genome shotgun (WGS) entry which is preliminary data.</text>
</comment>
<evidence type="ECO:0000313" key="2">
    <source>
        <dbReference type="Proteomes" id="UP001194580"/>
    </source>
</evidence>
<dbReference type="AlphaFoldDB" id="A0AAD4H6I2"/>
<accession>A0AAD4H6I2</accession>
<organism evidence="1 2">
    <name type="scientific">Linnemannia exigua</name>
    <dbReference type="NCBI Taxonomy" id="604196"/>
    <lineage>
        <taxon>Eukaryota</taxon>
        <taxon>Fungi</taxon>
        <taxon>Fungi incertae sedis</taxon>
        <taxon>Mucoromycota</taxon>
        <taxon>Mortierellomycotina</taxon>
        <taxon>Mortierellomycetes</taxon>
        <taxon>Mortierellales</taxon>
        <taxon>Mortierellaceae</taxon>
        <taxon>Linnemannia</taxon>
    </lineage>
</organism>
<protein>
    <submittedName>
        <fullName evidence="1">Uncharacterized protein</fullName>
    </submittedName>
</protein>
<keyword evidence="2" id="KW-1185">Reference proteome</keyword>
<sequence length="53" mass="6048">LDEGQDCCSPRAQVLCLDRRIHFGFPLDLPADVDLQDGVRRVWSFHCPPQVLL</sequence>
<dbReference type="Proteomes" id="UP001194580">
    <property type="component" value="Unassembled WGS sequence"/>
</dbReference>
<gene>
    <name evidence="1" type="ORF">BGZ95_009599</name>
</gene>
<feature type="non-terminal residue" evidence="1">
    <location>
        <position position="1"/>
    </location>
</feature>
<reference evidence="1" key="1">
    <citation type="journal article" date="2020" name="Fungal Divers.">
        <title>Resolving the Mortierellaceae phylogeny through synthesis of multi-gene phylogenetics and phylogenomics.</title>
        <authorList>
            <person name="Vandepol N."/>
            <person name="Liber J."/>
            <person name="Desiro A."/>
            <person name="Na H."/>
            <person name="Kennedy M."/>
            <person name="Barry K."/>
            <person name="Grigoriev I.V."/>
            <person name="Miller A.N."/>
            <person name="O'Donnell K."/>
            <person name="Stajich J.E."/>
            <person name="Bonito G."/>
        </authorList>
    </citation>
    <scope>NUCLEOTIDE SEQUENCE</scope>
    <source>
        <strain evidence="1">NRRL 28262</strain>
    </source>
</reference>
<proteinExistence type="predicted"/>